<evidence type="ECO:0000256" key="1">
    <source>
        <dbReference type="SAM" id="SignalP"/>
    </source>
</evidence>
<dbReference type="AlphaFoldDB" id="A0A1Y0I275"/>
<feature type="signal peptide" evidence="1">
    <location>
        <begin position="1"/>
        <end position="20"/>
    </location>
</feature>
<organism evidence="2 3">
    <name type="scientific">Oleiphilus messinensis</name>
    <dbReference type="NCBI Taxonomy" id="141451"/>
    <lineage>
        <taxon>Bacteria</taxon>
        <taxon>Pseudomonadati</taxon>
        <taxon>Pseudomonadota</taxon>
        <taxon>Gammaproteobacteria</taxon>
        <taxon>Oceanospirillales</taxon>
        <taxon>Oleiphilaceae</taxon>
        <taxon>Oleiphilus</taxon>
    </lineage>
</organism>
<protein>
    <submittedName>
        <fullName evidence="2">Uncharacterized protein</fullName>
    </submittedName>
</protein>
<dbReference type="KEGG" id="ome:OLMES_0254"/>
<sequence length="164" mass="18551">MKIKQLLLTALLSTSAAVFAVEDSGEVEGWRYQISSDPITDEDNAFIEVDGDWGSILTVYCEGEELIIYFGMNDYISEFEGAEVDYRLDKNAPVSKFWQTSRSRTGLMYPNSPDAEKAFLKELLSSSTFALRTYNDNDNPITRVWDLSGMSAAYQKIKSYCKTE</sequence>
<proteinExistence type="predicted"/>
<dbReference type="RefSeq" id="WP_087459574.1">
    <property type="nucleotide sequence ID" value="NZ_CP021425.1"/>
</dbReference>
<evidence type="ECO:0000313" key="3">
    <source>
        <dbReference type="Proteomes" id="UP000196027"/>
    </source>
</evidence>
<keyword evidence="1" id="KW-0732">Signal</keyword>
<name>A0A1Y0I275_9GAMM</name>
<feature type="chain" id="PRO_5011010862" evidence="1">
    <location>
        <begin position="21"/>
        <end position="164"/>
    </location>
</feature>
<keyword evidence="3" id="KW-1185">Reference proteome</keyword>
<gene>
    <name evidence="2" type="ORF">OLMES_0254</name>
</gene>
<dbReference type="Proteomes" id="UP000196027">
    <property type="component" value="Chromosome"/>
</dbReference>
<dbReference type="EMBL" id="CP021425">
    <property type="protein sequence ID" value="ARU54360.1"/>
    <property type="molecule type" value="Genomic_DNA"/>
</dbReference>
<reference evidence="2 3" key="1">
    <citation type="submission" date="2017-05" db="EMBL/GenBank/DDBJ databases">
        <title>Genomic insights into alkan degradation activity of Oleiphilus messinensis.</title>
        <authorList>
            <person name="Kozyavkin S.A."/>
            <person name="Slesarev A.I."/>
            <person name="Golyshin P.N."/>
            <person name="Korzhenkov A."/>
            <person name="Golyshina O.N."/>
            <person name="Toshchakov S.V."/>
        </authorList>
    </citation>
    <scope>NUCLEOTIDE SEQUENCE [LARGE SCALE GENOMIC DNA]</scope>
    <source>
        <strain evidence="2 3">ME102</strain>
    </source>
</reference>
<accession>A0A1Y0I275</accession>
<evidence type="ECO:0000313" key="2">
    <source>
        <dbReference type="EMBL" id="ARU54360.1"/>
    </source>
</evidence>